<reference evidence="2 3" key="1">
    <citation type="submission" date="2015-11" db="EMBL/GenBank/DDBJ databases">
        <title>Sequence of Pedobacter ginsenosidimutans.</title>
        <authorList>
            <person name="Carson E."/>
            <person name="Keyser V."/>
            <person name="Newman J."/>
            <person name="Miller J."/>
        </authorList>
    </citation>
    <scope>NUCLEOTIDE SEQUENCE [LARGE SCALE GENOMIC DNA]</scope>
    <source>
        <strain evidence="2 3">KACC 14530</strain>
    </source>
</reference>
<proteinExistence type="predicted"/>
<keyword evidence="1" id="KW-0472">Membrane</keyword>
<sequence length="257" mass="29478">MVNEKDINQKTIILVIYNNPKLQRYVMKFILLFLFISGTVSIASAQQQINIELKKQLDSILQLDQGIREFGDTETSEKRKDTIAALFNSSKEMLKKSQWKIMAEIDSIHLKKVEAIIAKYGYPGKTLVGEPTNTAVFYVIQHNPGIIPKYYPLIEKAGKSGELPFKYTATMLDRKLSNEGKEQIYGTQVYGMQISNPQTGKKDFFQYVIPIKDAKNVNQRRKKAGFDTTVEENTKRFGFVYKVYTLDEIKKIIKPSN</sequence>
<name>A0A0T5VQG4_9SPHI</name>
<evidence type="ECO:0000313" key="2">
    <source>
        <dbReference type="EMBL" id="KRT16106.1"/>
    </source>
</evidence>
<dbReference type="STRING" id="687842.ASU31_11435"/>
<dbReference type="RefSeq" id="WP_057932447.1">
    <property type="nucleotide sequence ID" value="NZ_LMZQ01000006.1"/>
</dbReference>
<protein>
    <submittedName>
        <fullName evidence="2">Uncharacterized protein</fullName>
    </submittedName>
</protein>
<comment type="caution">
    <text evidence="2">The sequence shown here is derived from an EMBL/GenBank/DDBJ whole genome shotgun (WGS) entry which is preliminary data.</text>
</comment>
<feature type="transmembrane region" description="Helical" evidence="1">
    <location>
        <begin position="25"/>
        <end position="45"/>
    </location>
</feature>
<keyword evidence="1" id="KW-0812">Transmembrane</keyword>
<dbReference type="OrthoDB" id="2989458at2"/>
<gene>
    <name evidence="2" type="ORF">ASU31_11435</name>
</gene>
<dbReference type="Proteomes" id="UP000051950">
    <property type="component" value="Unassembled WGS sequence"/>
</dbReference>
<dbReference type="EMBL" id="LMZQ01000006">
    <property type="protein sequence ID" value="KRT16106.1"/>
    <property type="molecule type" value="Genomic_DNA"/>
</dbReference>
<dbReference type="Pfam" id="PF20329">
    <property type="entry name" value="DUF6624"/>
    <property type="match status" value="1"/>
</dbReference>
<dbReference type="AlphaFoldDB" id="A0A0T5VQG4"/>
<organism evidence="2 3">
    <name type="scientific">Pedobacter ginsenosidimutans</name>
    <dbReference type="NCBI Taxonomy" id="687842"/>
    <lineage>
        <taxon>Bacteria</taxon>
        <taxon>Pseudomonadati</taxon>
        <taxon>Bacteroidota</taxon>
        <taxon>Sphingobacteriia</taxon>
        <taxon>Sphingobacteriales</taxon>
        <taxon>Sphingobacteriaceae</taxon>
        <taxon>Pedobacter</taxon>
    </lineage>
</organism>
<keyword evidence="3" id="KW-1185">Reference proteome</keyword>
<dbReference type="InterPro" id="IPR046732">
    <property type="entry name" value="DUF6624"/>
</dbReference>
<accession>A0A0T5VQG4</accession>
<keyword evidence="1" id="KW-1133">Transmembrane helix</keyword>
<evidence type="ECO:0000313" key="3">
    <source>
        <dbReference type="Proteomes" id="UP000051950"/>
    </source>
</evidence>
<evidence type="ECO:0000256" key="1">
    <source>
        <dbReference type="SAM" id="Phobius"/>
    </source>
</evidence>